<feature type="domain" description="PX" evidence="10">
    <location>
        <begin position="35"/>
        <end position="167"/>
    </location>
</feature>
<dbReference type="Gene3D" id="3.30.1520.10">
    <property type="entry name" value="Phox-like domain"/>
    <property type="match status" value="1"/>
</dbReference>
<dbReference type="PROSITE" id="PS50195">
    <property type="entry name" value="PX"/>
    <property type="match status" value="1"/>
</dbReference>
<keyword evidence="4" id="KW-0926">Vacuole</keyword>
<evidence type="ECO:0000256" key="5">
    <source>
        <dbReference type="ARBA" id="ARBA00022753"/>
    </source>
</evidence>
<keyword evidence="6" id="KW-0472">Membrane</keyword>
<dbReference type="GO" id="GO:0010008">
    <property type="term" value="C:endosome membrane"/>
    <property type="evidence" value="ECO:0007669"/>
    <property type="project" value="UniProtKB-SubCell"/>
</dbReference>
<dbReference type="GO" id="GO:0005774">
    <property type="term" value="C:vacuolar membrane"/>
    <property type="evidence" value="ECO:0007669"/>
    <property type="project" value="UniProtKB-SubCell"/>
</dbReference>
<dbReference type="GO" id="GO:0032266">
    <property type="term" value="F:phosphatidylinositol-3-phosphate binding"/>
    <property type="evidence" value="ECO:0007669"/>
    <property type="project" value="InterPro"/>
</dbReference>
<evidence type="ECO:0000256" key="9">
    <source>
        <dbReference type="ARBA" id="ARBA00033785"/>
    </source>
</evidence>
<comment type="function">
    <text evidence="7">Recruits the lipid transfer protein VPS13 to endosomal and vacuolar membranes.</text>
</comment>
<evidence type="ECO:0000256" key="1">
    <source>
        <dbReference type="ARBA" id="ARBA00004148"/>
    </source>
</evidence>
<dbReference type="CDD" id="cd07280">
    <property type="entry name" value="PX_YPT35"/>
    <property type="match status" value="1"/>
</dbReference>
<organism evidence="11 12">
    <name type="scientific">Zygotorulaspora mrakii</name>
    <name type="common">Zygosaccharomyces mrakii</name>
    <dbReference type="NCBI Taxonomy" id="42260"/>
    <lineage>
        <taxon>Eukaryota</taxon>
        <taxon>Fungi</taxon>
        <taxon>Dikarya</taxon>
        <taxon>Ascomycota</taxon>
        <taxon>Saccharomycotina</taxon>
        <taxon>Saccharomycetes</taxon>
        <taxon>Saccharomycetales</taxon>
        <taxon>Saccharomycetaceae</taxon>
        <taxon>Zygotorulaspora</taxon>
    </lineage>
</organism>
<gene>
    <name evidence="11" type="ORF">HG535_0C03930</name>
</gene>
<dbReference type="Proteomes" id="UP000509704">
    <property type="component" value="Chromosome 3"/>
</dbReference>
<evidence type="ECO:0000256" key="4">
    <source>
        <dbReference type="ARBA" id="ARBA00022554"/>
    </source>
</evidence>
<evidence type="ECO:0000256" key="3">
    <source>
        <dbReference type="ARBA" id="ARBA00007426"/>
    </source>
</evidence>
<dbReference type="InterPro" id="IPR036871">
    <property type="entry name" value="PX_dom_sf"/>
</dbReference>
<dbReference type="GeneID" id="59235737"/>
<dbReference type="InterPro" id="IPR037917">
    <property type="entry name" value="Ypt35_PX"/>
</dbReference>
<evidence type="ECO:0000256" key="6">
    <source>
        <dbReference type="ARBA" id="ARBA00023136"/>
    </source>
</evidence>
<name>A0A7H9B226_ZYGMR</name>
<accession>A0A7H9B226</accession>
<dbReference type="InterPro" id="IPR001683">
    <property type="entry name" value="PX_dom"/>
</dbReference>
<proteinExistence type="inferred from homology"/>
<evidence type="ECO:0000313" key="12">
    <source>
        <dbReference type="Proteomes" id="UP000509704"/>
    </source>
</evidence>
<evidence type="ECO:0000313" key="11">
    <source>
        <dbReference type="EMBL" id="QLG72039.1"/>
    </source>
</evidence>
<comment type="similarity">
    <text evidence="3">Belongs to the YPT35 family.</text>
</comment>
<reference evidence="11 12" key="1">
    <citation type="submission" date="2020-07" db="EMBL/GenBank/DDBJ databases">
        <title>The yeast mating-type switching endonuclease HO is a domesticated member of an unorthodox homing genetic element family.</title>
        <authorList>
            <person name="Coughlan A.Y."/>
            <person name="Lombardi L."/>
            <person name="Braun-Galleani S."/>
            <person name="Martos A.R."/>
            <person name="Galeote V."/>
            <person name="Bigey F."/>
            <person name="Dequin S."/>
            <person name="Byrne K.P."/>
            <person name="Wolfe K.H."/>
        </authorList>
    </citation>
    <scope>NUCLEOTIDE SEQUENCE [LARGE SCALE GENOMIC DNA]</scope>
    <source>
        <strain evidence="11 12">NRRL Y-6702</strain>
    </source>
</reference>
<keyword evidence="12" id="KW-1185">Reference proteome</keyword>
<evidence type="ECO:0000256" key="7">
    <source>
        <dbReference type="ARBA" id="ARBA00033728"/>
    </source>
</evidence>
<evidence type="ECO:0000256" key="8">
    <source>
        <dbReference type="ARBA" id="ARBA00033774"/>
    </source>
</evidence>
<keyword evidence="5" id="KW-0967">Endosome</keyword>
<protein>
    <recommendedName>
        <fullName evidence="8">Endosomal/vacuolar adapter protein YPT35</fullName>
    </recommendedName>
    <alternativeName>
        <fullName evidence="9">PX domain-containing protein YPT35</fullName>
    </alternativeName>
</protein>
<dbReference type="KEGG" id="zmk:HG535_0C03930"/>
<dbReference type="Pfam" id="PF00787">
    <property type="entry name" value="PX"/>
    <property type="match status" value="1"/>
</dbReference>
<dbReference type="EMBL" id="CP058606">
    <property type="protein sequence ID" value="QLG72039.1"/>
    <property type="molecule type" value="Genomic_DNA"/>
</dbReference>
<dbReference type="SMART" id="SM00312">
    <property type="entry name" value="PX"/>
    <property type="match status" value="1"/>
</dbReference>
<comment type="subcellular location">
    <subcellularLocation>
        <location evidence="2">Endosome membrane</location>
        <topology evidence="2">Peripheral membrane protein</topology>
    </subcellularLocation>
    <subcellularLocation>
        <location evidence="1">Vacuole membrane</location>
        <topology evidence="1">Peripheral membrane protein</topology>
    </subcellularLocation>
</comment>
<dbReference type="AlphaFoldDB" id="A0A7H9B226"/>
<dbReference type="SUPFAM" id="SSF64268">
    <property type="entry name" value="PX domain"/>
    <property type="match status" value="1"/>
</dbReference>
<dbReference type="RefSeq" id="XP_037143767.1">
    <property type="nucleotide sequence ID" value="XM_037287872.1"/>
</dbReference>
<evidence type="ECO:0000259" key="10">
    <source>
        <dbReference type="PROSITE" id="PS50195"/>
    </source>
</evidence>
<dbReference type="OrthoDB" id="10254720at2759"/>
<sequence>MNQKISVLTPEPIKLVEDDGVDEATSSENEWKSSFQRVYVSDCTIVNGENGTKFAVWKVTMILQNSQENTACCSSVVTYMRYTDFANFRDVLLQRAPSQHTEIPNLPPKVKWYDAWRHQDVNLNKNWLARRRQGLEFFLNHVMLNRDLFDIAKELILEFMDKKGSEDH</sequence>
<evidence type="ECO:0000256" key="2">
    <source>
        <dbReference type="ARBA" id="ARBA00004481"/>
    </source>
</evidence>